<dbReference type="PANTHER" id="PTHR30582:SF24">
    <property type="entry name" value="L,D-TRANSPEPTIDASE ERFK_SRFK-RELATED"/>
    <property type="match status" value="1"/>
</dbReference>
<dbReference type="GO" id="GO:0071555">
    <property type="term" value="P:cell wall organization"/>
    <property type="evidence" value="ECO:0007669"/>
    <property type="project" value="UniProtKB-UniRule"/>
</dbReference>
<dbReference type="GO" id="GO:0018104">
    <property type="term" value="P:peptidoglycan-protein cross-linking"/>
    <property type="evidence" value="ECO:0007669"/>
    <property type="project" value="TreeGrafter"/>
</dbReference>
<comment type="caution">
    <text evidence="12">The sequence shown here is derived from an EMBL/GenBank/DDBJ whole genome shotgun (WGS) entry which is preliminary data.</text>
</comment>
<gene>
    <name evidence="12" type="ORF">DAMNIGENAA_16650</name>
</gene>
<keyword evidence="8 9" id="KW-0961">Cell wall biogenesis/degradation</keyword>
<name>A0A9W6FS55_9BACT</name>
<dbReference type="Proteomes" id="UP001144372">
    <property type="component" value="Unassembled WGS sequence"/>
</dbReference>
<protein>
    <recommendedName>
        <fullName evidence="11">L,D-TPase catalytic domain-containing protein</fullName>
    </recommendedName>
</protein>
<sequence length="317" mass="35709">MKIRGLLLLLFFSVVAMTLPPTISAEEEFTATIKRYPYRIPDLTVIGSPTAYIIQPKDTLLDIARRNALGYNEVELLYPRMDAWVPPNGKRITVPTFWVLPPTQHEQLVINVAELRLYFFDRTTSTVQTNPIGIGDEGWETPLGTFSITEKRPNPVWYVPQSLQAKYGMASMPPGPENPLGEFVMKFSAGAYGIHGTAMPWGVGRLVSHGCIRCYPEHIRILYPQVPIGAKLEIIYEPVKIGQKNGQIFVEAHPDVYRKIPDYMQYATDKLAKCPLADRVDMNKFHMAIDLQNGVPTNITRISAEDFSPKLVGFSQE</sequence>
<evidence type="ECO:0000256" key="2">
    <source>
        <dbReference type="ARBA" id="ARBA00005992"/>
    </source>
</evidence>
<evidence type="ECO:0000256" key="8">
    <source>
        <dbReference type="ARBA" id="ARBA00023316"/>
    </source>
</evidence>
<feature type="signal peptide" evidence="10">
    <location>
        <begin position="1"/>
        <end position="25"/>
    </location>
</feature>
<feature type="chain" id="PRO_5040791686" description="L,D-TPase catalytic domain-containing protein" evidence="10">
    <location>
        <begin position="26"/>
        <end position="317"/>
    </location>
</feature>
<organism evidence="12 13">
    <name type="scientific">Desulforhabdus amnigena</name>
    <dbReference type="NCBI Taxonomy" id="40218"/>
    <lineage>
        <taxon>Bacteria</taxon>
        <taxon>Pseudomonadati</taxon>
        <taxon>Thermodesulfobacteriota</taxon>
        <taxon>Syntrophobacteria</taxon>
        <taxon>Syntrophobacterales</taxon>
        <taxon>Syntrophobacteraceae</taxon>
        <taxon>Desulforhabdus</taxon>
    </lineage>
</organism>
<evidence type="ECO:0000259" key="11">
    <source>
        <dbReference type="PROSITE" id="PS52029"/>
    </source>
</evidence>
<dbReference type="GO" id="GO:0071972">
    <property type="term" value="F:peptidoglycan L,D-transpeptidase activity"/>
    <property type="evidence" value="ECO:0007669"/>
    <property type="project" value="TreeGrafter"/>
</dbReference>
<feature type="active site" description="Nucleophile" evidence="9">
    <location>
        <position position="211"/>
    </location>
</feature>
<feature type="active site" description="Proton donor/acceptor" evidence="9">
    <location>
        <position position="195"/>
    </location>
</feature>
<keyword evidence="10" id="KW-0732">Signal</keyword>
<comment type="similarity">
    <text evidence="2">Belongs to the YkuD family.</text>
</comment>
<evidence type="ECO:0000256" key="10">
    <source>
        <dbReference type="SAM" id="SignalP"/>
    </source>
</evidence>
<evidence type="ECO:0000313" key="13">
    <source>
        <dbReference type="Proteomes" id="UP001144372"/>
    </source>
</evidence>
<proteinExistence type="inferred from homology"/>
<evidence type="ECO:0000256" key="6">
    <source>
        <dbReference type="ARBA" id="ARBA00022960"/>
    </source>
</evidence>
<comment type="pathway">
    <text evidence="1 9">Cell wall biogenesis; peptidoglycan biosynthesis.</text>
</comment>
<dbReference type="SUPFAM" id="SSF141523">
    <property type="entry name" value="L,D-transpeptidase catalytic domain-like"/>
    <property type="match status" value="1"/>
</dbReference>
<evidence type="ECO:0000256" key="9">
    <source>
        <dbReference type="PROSITE-ProRule" id="PRU01373"/>
    </source>
</evidence>
<keyword evidence="6 9" id="KW-0133">Cell shape</keyword>
<dbReference type="GO" id="GO:0008360">
    <property type="term" value="P:regulation of cell shape"/>
    <property type="evidence" value="ECO:0007669"/>
    <property type="project" value="UniProtKB-UniRule"/>
</dbReference>
<keyword evidence="7 9" id="KW-0573">Peptidoglycan synthesis</keyword>
<evidence type="ECO:0000256" key="7">
    <source>
        <dbReference type="ARBA" id="ARBA00022984"/>
    </source>
</evidence>
<dbReference type="Pfam" id="PF03734">
    <property type="entry name" value="YkuD"/>
    <property type="match status" value="1"/>
</dbReference>
<keyword evidence="4" id="KW-0808">Transferase</keyword>
<dbReference type="PANTHER" id="PTHR30582">
    <property type="entry name" value="L,D-TRANSPEPTIDASE"/>
    <property type="match status" value="1"/>
</dbReference>
<dbReference type="RefSeq" id="WP_281793491.1">
    <property type="nucleotide sequence ID" value="NZ_BSDR01000001.1"/>
</dbReference>
<dbReference type="InterPro" id="IPR005490">
    <property type="entry name" value="LD_TPept_cat_dom"/>
</dbReference>
<accession>A0A9W6FS55</accession>
<evidence type="ECO:0000256" key="1">
    <source>
        <dbReference type="ARBA" id="ARBA00004752"/>
    </source>
</evidence>
<reference evidence="12" key="1">
    <citation type="submission" date="2022-12" db="EMBL/GenBank/DDBJ databases">
        <title>Reference genome sequencing for broad-spectrum identification of bacterial and archaeal isolates by mass spectrometry.</title>
        <authorList>
            <person name="Sekiguchi Y."/>
            <person name="Tourlousse D.M."/>
        </authorList>
    </citation>
    <scope>NUCLEOTIDE SEQUENCE</scope>
    <source>
        <strain evidence="12">ASRB1</strain>
    </source>
</reference>
<dbReference type="Gene3D" id="2.40.440.10">
    <property type="entry name" value="L,D-transpeptidase catalytic domain-like"/>
    <property type="match status" value="1"/>
</dbReference>
<keyword evidence="3" id="KW-0328">Glycosyltransferase</keyword>
<keyword evidence="5" id="KW-0378">Hydrolase</keyword>
<dbReference type="CDD" id="cd16913">
    <property type="entry name" value="YkuD_like"/>
    <property type="match status" value="1"/>
</dbReference>
<dbReference type="PROSITE" id="PS52029">
    <property type="entry name" value="LD_TPASE"/>
    <property type="match status" value="1"/>
</dbReference>
<dbReference type="InterPro" id="IPR038063">
    <property type="entry name" value="Transpep_catalytic_dom"/>
</dbReference>
<feature type="domain" description="L,D-TPase catalytic" evidence="11">
    <location>
        <begin position="106"/>
        <end position="235"/>
    </location>
</feature>
<keyword evidence="13" id="KW-1185">Reference proteome</keyword>
<evidence type="ECO:0000256" key="4">
    <source>
        <dbReference type="ARBA" id="ARBA00022679"/>
    </source>
</evidence>
<evidence type="ECO:0000313" key="12">
    <source>
        <dbReference type="EMBL" id="GLI34232.1"/>
    </source>
</evidence>
<evidence type="ECO:0000256" key="3">
    <source>
        <dbReference type="ARBA" id="ARBA00022676"/>
    </source>
</evidence>
<dbReference type="GO" id="GO:0005576">
    <property type="term" value="C:extracellular region"/>
    <property type="evidence" value="ECO:0007669"/>
    <property type="project" value="TreeGrafter"/>
</dbReference>
<dbReference type="AlphaFoldDB" id="A0A9W6FS55"/>
<dbReference type="InterPro" id="IPR050979">
    <property type="entry name" value="LD-transpeptidase"/>
</dbReference>
<dbReference type="GO" id="GO:0016757">
    <property type="term" value="F:glycosyltransferase activity"/>
    <property type="evidence" value="ECO:0007669"/>
    <property type="project" value="UniProtKB-KW"/>
</dbReference>
<evidence type="ECO:0000256" key="5">
    <source>
        <dbReference type="ARBA" id="ARBA00022801"/>
    </source>
</evidence>
<dbReference type="EMBL" id="BSDR01000001">
    <property type="protein sequence ID" value="GLI34232.1"/>
    <property type="molecule type" value="Genomic_DNA"/>
</dbReference>